<name>A0A0F0LCA2_9MICO</name>
<gene>
    <name evidence="3" type="ORF">RS86_03711</name>
</gene>
<feature type="region of interest" description="Disordered" evidence="1">
    <location>
        <begin position="25"/>
        <end position="65"/>
    </location>
</feature>
<dbReference type="PATRIC" id="fig|582680.6.peg.3796"/>
<evidence type="ECO:0000256" key="2">
    <source>
        <dbReference type="SAM" id="SignalP"/>
    </source>
</evidence>
<dbReference type="RefSeq" id="WP_045273753.1">
    <property type="nucleotide sequence ID" value="NZ_JYIX01000040.1"/>
</dbReference>
<accession>A0A0F0LCA2</accession>
<organism evidence="3 4">
    <name type="scientific">Microbacterium azadirachtae</name>
    <dbReference type="NCBI Taxonomy" id="582680"/>
    <lineage>
        <taxon>Bacteria</taxon>
        <taxon>Bacillati</taxon>
        <taxon>Actinomycetota</taxon>
        <taxon>Actinomycetes</taxon>
        <taxon>Micrococcales</taxon>
        <taxon>Microbacteriaceae</taxon>
        <taxon>Microbacterium</taxon>
    </lineage>
</organism>
<comment type="caution">
    <text evidence="3">The sequence shown here is derived from an EMBL/GenBank/DDBJ whole genome shotgun (WGS) entry which is preliminary data.</text>
</comment>
<feature type="compositionally biased region" description="Low complexity" evidence="1">
    <location>
        <begin position="25"/>
        <end position="64"/>
    </location>
</feature>
<proteinExistence type="predicted"/>
<evidence type="ECO:0000313" key="4">
    <source>
        <dbReference type="Proteomes" id="UP000033740"/>
    </source>
</evidence>
<sequence length="194" mass="20092">MRLLARVILPLGLAVGVLTAATACSGGAPSPAPSTKPTSDAKSIAPEPTTTPPSSDTPATPPASMSCETLIPSDTVAALHKQGWAAMKRDFAFGPDPVPGGIECLWSDPAIASDRGLLYGWAPIAGAEAKTRQEQLVASGWIREDSARGVYITADPRASLSQDEDGYGMTYLFGPGWVTVSDTKQGLVLIDPQG</sequence>
<dbReference type="EMBL" id="JYIX01000040">
    <property type="protein sequence ID" value="KJL30768.1"/>
    <property type="molecule type" value="Genomic_DNA"/>
</dbReference>
<protein>
    <recommendedName>
        <fullName evidence="5">Lipoprotein</fullName>
    </recommendedName>
</protein>
<reference evidence="3 4" key="1">
    <citation type="submission" date="2015-02" db="EMBL/GenBank/DDBJ databases">
        <title>Draft genome sequences of ten Microbacterium spp. with emphasis on heavy metal contaminated environments.</title>
        <authorList>
            <person name="Corretto E."/>
        </authorList>
    </citation>
    <scope>NUCLEOTIDE SEQUENCE [LARGE SCALE GENOMIC DNA]</scope>
    <source>
        <strain evidence="3 4">ARN176</strain>
    </source>
</reference>
<dbReference type="Proteomes" id="UP000033740">
    <property type="component" value="Unassembled WGS sequence"/>
</dbReference>
<evidence type="ECO:0008006" key="5">
    <source>
        <dbReference type="Google" id="ProtNLM"/>
    </source>
</evidence>
<evidence type="ECO:0000256" key="1">
    <source>
        <dbReference type="SAM" id="MobiDB-lite"/>
    </source>
</evidence>
<keyword evidence="4" id="KW-1185">Reference proteome</keyword>
<feature type="signal peptide" evidence="2">
    <location>
        <begin position="1"/>
        <end position="20"/>
    </location>
</feature>
<feature type="chain" id="PRO_5039646819" description="Lipoprotein" evidence="2">
    <location>
        <begin position="21"/>
        <end position="194"/>
    </location>
</feature>
<evidence type="ECO:0000313" key="3">
    <source>
        <dbReference type="EMBL" id="KJL30768.1"/>
    </source>
</evidence>
<keyword evidence="2" id="KW-0732">Signal</keyword>
<dbReference type="AlphaFoldDB" id="A0A0F0LCA2"/>
<dbReference type="PROSITE" id="PS51257">
    <property type="entry name" value="PROKAR_LIPOPROTEIN"/>
    <property type="match status" value="1"/>
</dbReference>
<dbReference type="STRING" id="582680.RS86_03711"/>